<dbReference type="GO" id="GO:0005829">
    <property type="term" value="C:cytosol"/>
    <property type="evidence" value="ECO:0007669"/>
    <property type="project" value="TreeGrafter"/>
</dbReference>
<dbReference type="PROSITE" id="PS50943">
    <property type="entry name" value="HTH_CROC1"/>
    <property type="match status" value="1"/>
</dbReference>
<evidence type="ECO:0000313" key="4">
    <source>
        <dbReference type="Proteomes" id="UP000002430"/>
    </source>
</evidence>
<evidence type="ECO:0000256" key="1">
    <source>
        <dbReference type="ARBA" id="ARBA00023125"/>
    </source>
</evidence>
<dbReference type="PANTHER" id="PTHR46797">
    <property type="entry name" value="HTH-TYPE TRANSCRIPTIONAL REGULATOR"/>
    <property type="match status" value="1"/>
</dbReference>
<dbReference type="eggNOG" id="COG1396">
    <property type="taxonomic scope" value="Bacteria"/>
</dbReference>
<dbReference type="SUPFAM" id="SSF47413">
    <property type="entry name" value="lambda repressor-like DNA-binding domains"/>
    <property type="match status" value="1"/>
</dbReference>
<dbReference type="AlphaFoldDB" id="Q1MSD2"/>
<dbReference type="PANTHER" id="PTHR46797:SF1">
    <property type="entry name" value="METHYLPHOSPHONATE SYNTHASE"/>
    <property type="match status" value="1"/>
</dbReference>
<protein>
    <submittedName>
        <fullName evidence="3">Predicted transcriptional regulators</fullName>
    </submittedName>
</protein>
<dbReference type="Proteomes" id="UP000002430">
    <property type="component" value="Chromosome"/>
</dbReference>
<dbReference type="SMART" id="SM00530">
    <property type="entry name" value="HTH_XRE"/>
    <property type="match status" value="1"/>
</dbReference>
<dbReference type="Pfam" id="PF01381">
    <property type="entry name" value="HTH_3"/>
    <property type="match status" value="1"/>
</dbReference>
<evidence type="ECO:0000313" key="3">
    <source>
        <dbReference type="EMBL" id="CAJ54093.1"/>
    </source>
</evidence>
<dbReference type="HOGENOM" id="CLU_066192_29_0_7"/>
<dbReference type="GO" id="GO:0003700">
    <property type="term" value="F:DNA-binding transcription factor activity"/>
    <property type="evidence" value="ECO:0007669"/>
    <property type="project" value="TreeGrafter"/>
</dbReference>
<dbReference type="OrthoDB" id="8527218at2"/>
<keyword evidence="4" id="KW-1185">Reference proteome</keyword>
<evidence type="ECO:0000259" key="2">
    <source>
        <dbReference type="PROSITE" id="PS50943"/>
    </source>
</evidence>
<feature type="domain" description="HTH cro/C1-type" evidence="2">
    <location>
        <begin position="13"/>
        <end position="67"/>
    </location>
</feature>
<dbReference type="InterPro" id="IPR050807">
    <property type="entry name" value="TransReg_Diox_bact_type"/>
</dbReference>
<dbReference type="KEGG" id="lip:LI0037"/>
<keyword evidence="1" id="KW-0238">DNA-binding</keyword>
<name>Q1MSD2_LAWIP</name>
<accession>Q1MSD2</accession>
<reference evidence="3 4" key="1">
    <citation type="submission" date="2005-11" db="EMBL/GenBank/DDBJ databases">
        <title>The complete genome sequence of Lawsonia intracellularis: the causative agent of proliferative enteropathy.</title>
        <authorList>
            <person name="Kaur K."/>
            <person name="Zhang Q."/>
            <person name="Beckler D."/>
            <person name="Munir S."/>
            <person name="Li L."/>
            <person name="Kinsley K."/>
            <person name="Herron L."/>
            <person name="Peterson A."/>
            <person name="May B."/>
            <person name="Singh S."/>
            <person name="Gebhart C."/>
            <person name="Kapur V."/>
        </authorList>
    </citation>
    <scope>NUCLEOTIDE SEQUENCE [LARGE SCALE GENOMIC DNA]</scope>
    <source>
        <strain evidence="3 4">PHE/MN1-00</strain>
    </source>
</reference>
<dbReference type="EMBL" id="AM180252">
    <property type="protein sequence ID" value="CAJ54093.1"/>
    <property type="molecule type" value="Genomic_DNA"/>
</dbReference>
<dbReference type="STRING" id="363253.LI0037"/>
<dbReference type="InterPro" id="IPR010982">
    <property type="entry name" value="Lambda_DNA-bd_dom_sf"/>
</dbReference>
<dbReference type="Gene3D" id="1.10.260.40">
    <property type="entry name" value="lambda repressor-like DNA-binding domains"/>
    <property type="match status" value="1"/>
</dbReference>
<gene>
    <name evidence="3" type="ordered locus">LI0037</name>
</gene>
<sequence>MKKFHSTQFGVMLRTLRQQRGLSQQTLAEFADVERNYIYYLEKGLSDPTLGVLIGLANGLGLNFSEFAEKIETVISIRKL</sequence>
<dbReference type="GO" id="GO:0003677">
    <property type="term" value="F:DNA binding"/>
    <property type="evidence" value="ECO:0007669"/>
    <property type="project" value="UniProtKB-KW"/>
</dbReference>
<proteinExistence type="predicted"/>
<organism evidence="3 4">
    <name type="scientific">Lawsonia intracellularis (strain PHE/MN1-00)</name>
    <dbReference type="NCBI Taxonomy" id="363253"/>
    <lineage>
        <taxon>Bacteria</taxon>
        <taxon>Pseudomonadati</taxon>
        <taxon>Thermodesulfobacteriota</taxon>
        <taxon>Desulfovibrionia</taxon>
        <taxon>Desulfovibrionales</taxon>
        <taxon>Desulfovibrionaceae</taxon>
        <taxon>Lawsonia</taxon>
    </lineage>
</organism>
<dbReference type="CDD" id="cd00093">
    <property type="entry name" value="HTH_XRE"/>
    <property type="match status" value="1"/>
</dbReference>
<dbReference type="RefSeq" id="WP_011526120.1">
    <property type="nucleotide sequence ID" value="NC_008011.1"/>
</dbReference>
<dbReference type="InterPro" id="IPR001387">
    <property type="entry name" value="Cro/C1-type_HTH"/>
</dbReference>